<evidence type="ECO:0000256" key="2">
    <source>
        <dbReference type="SAM" id="Phobius"/>
    </source>
</evidence>
<dbReference type="AlphaFoldDB" id="A0A345T6G1"/>
<feature type="region of interest" description="Disordered" evidence="1">
    <location>
        <begin position="1"/>
        <end position="40"/>
    </location>
</feature>
<feature type="compositionally biased region" description="Basic and acidic residues" evidence="1">
    <location>
        <begin position="28"/>
        <end position="40"/>
    </location>
</feature>
<gene>
    <name evidence="5" type="ORF">C7M71_021210</name>
</gene>
<accession>A0A345T6G1</accession>
<evidence type="ECO:0000313" key="6">
    <source>
        <dbReference type="Proteomes" id="UP000249340"/>
    </source>
</evidence>
<dbReference type="KEGG" id="stri:C7M71_021210"/>
<dbReference type="CDD" id="cd01948">
    <property type="entry name" value="EAL"/>
    <property type="match status" value="1"/>
</dbReference>
<dbReference type="PROSITE" id="PS50887">
    <property type="entry name" value="GGDEF"/>
    <property type="match status" value="1"/>
</dbReference>
<feature type="region of interest" description="Disordered" evidence="1">
    <location>
        <begin position="574"/>
        <end position="671"/>
    </location>
</feature>
<dbReference type="InterPro" id="IPR050706">
    <property type="entry name" value="Cyclic-di-GMP_PDE-like"/>
</dbReference>
<dbReference type="SUPFAM" id="SSF55073">
    <property type="entry name" value="Nucleotide cyclase"/>
    <property type="match status" value="2"/>
</dbReference>
<keyword evidence="2" id="KW-0472">Membrane</keyword>
<dbReference type="Pfam" id="PF00563">
    <property type="entry name" value="EAL"/>
    <property type="match status" value="1"/>
</dbReference>
<dbReference type="InterPro" id="IPR035919">
    <property type="entry name" value="EAL_sf"/>
</dbReference>
<name>A0A345T6G1_9ACTN</name>
<evidence type="ECO:0000256" key="1">
    <source>
        <dbReference type="SAM" id="MobiDB-lite"/>
    </source>
</evidence>
<dbReference type="Proteomes" id="UP000249340">
    <property type="component" value="Chromosome"/>
</dbReference>
<evidence type="ECO:0000259" key="4">
    <source>
        <dbReference type="PROSITE" id="PS50887"/>
    </source>
</evidence>
<keyword evidence="2" id="KW-0812">Transmembrane</keyword>
<organism evidence="5 6">
    <name type="scientific">Peterkaempfera bronchialis</name>
    <dbReference type="NCBI Taxonomy" id="2126346"/>
    <lineage>
        <taxon>Bacteria</taxon>
        <taxon>Bacillati</taxon>
        <taxon>Actinomycetota</taxon>
        <taxon>Actinomycetes</taxon>
        <taxon>Kitasatosporales</taxon>
        <taxon>Streptomycetaceae</taxon>
        <taxon>Peterkaempfera</taxon>
    </lineage>
</organism>
<sequence length="671" mass="71248">MCDSGTGRRVRHRAAAQAGRGGSAGRGPTEDLRMERHSRDASPYPLHGVTGAALLLGILLAGAAPLIPLAILVARYEAELLPLFAVPLAVLVAAWRIARDRARDQLTDPLTGLANRQALLLAARAAIAEGSSVPPPAPVGRVGLILLDLDRFRSLNDTLGHAAGDRLLVQISHRLHAALSSGELLPGAVPGGRRGSDPFSVLPPAVQGGRRVVVARMGGDEFAVLLPGVGCSVTLQRLARALIAELAAPSSLDGLLLVLEASAGVCIFPDHAGDAETLLRRADVAMGHAQRGRTGVEVYDQERDADTPIRVGLLGDLRRALEAGEVELHYQPKVAFDGRVVGLEALLRWDRPGRGRISPEEFVGLAESSGLMPRLTDYVLDAAVRQLAEWRSQGLEVQVAVNVSPRDVLTPGFAAGVADRLARHAVPPQALQLEITERLLLDDSRRAADTLDELRRHGVGMSLDDFGTGHSSLVRLRSLPVGELKIDRSFVSRMVADDHDAAVVRCSVELAHSLGLTVVAEGVEDDETWEQLHSLGVDAVQGWLVSAALPADQASAWLRVRRAALPPAERVVRPALPETPAAAPGTYRAPPSHPSRPRTPTSPPPPHPPDHHPRARPHLPTAAVPARPRPRAPAAGSPIPTAPRTAARRPSSPHPHLPTAVSPPNRSPRPP</sequence>
<dbReference type="SMART" id="SM00267">
    <property type="entry name" value="GGDEF"/>
    <property type="match status" value="1"/>
</dbReference>
<dbReference type="InterPro" id="IPR043128">
    <property type="entry name" value="Rev_trsase/Diguanyl_cyclase"/>
</dbReference>
<dbReference type="PANTHER" id="PTHR33121:SF70">
    <property type="entry name" value="SIGNALING PROTEIN YKOW"/>
    <property type="match status" value="1"/>
</dbReference>
<dbReference type="PROSITE" id="PS50883">
    <property type="entry name" value="EAL"/>
    <property type="match status" value="1"/>
</dbReference>
<feature type="transmembrane region" description="Helical" evidence="2">
    <location>
        <begin position="52"/>
        <end position="73"/>
    </location>
</feature>
<feature type="transmembrane region" description="Helical" evidence="2">
    <location>
        <begin position="80"/>
        <end position="98"/>
    </location>
</feature>
<dbReference type="SUPFAM" id="SSF141868">
    <property type="entry name" value="EAL domain-like"/>
    <property type="match status" value="1"/>
</dbReference>
<dbReference type="CDD" id="cd01949">
    <property type="entry name" value="GGDEF"/>
    <property type="match status" value="1"/>
</dbReference>
<reference evidence="6" key="1">
    <citation type="submission" date="2018-07" db="EMBL/GenBank/DDBJ databases">
        <title>Streptacidiphilus bronchialis DSM 106435 chromosome.</title>
        <authorList>
            <person name="Batra D."/>
            <person name="Gulvik C.A."/>
        </authorList>
    </citation>
    <scope>NUCLEOTIDE SEQUENCE [LARGE SCALE GENOMIC DNA]</scope>
    <source>
        <strain evidence="6">DSM 106435</strain>
    </source>
</reference>
<feature type="compositionally biased region" description="Low complexity" evidence="1">
    <location>
        <begin position="618"/>
        <end position="639"/>
    </location>
</feature>
<protein>
    <submittedName>
        <fullName evidence="5">Bifunctional diguanylate cyclase/phosphodiesterase</fullName>
    </submittedName>
</protein>
<dbReference type="Gene3D" id="3.20.20.450">
    <property type="entry name" value="EAL domain"/>
    <property type="match status" value="1"/>
</dbReference>
<dbReference type="SMART" id="SM00052">
    <property type="entry name" value="EAL"/>
    <property type="match status" value="1"/>
</dbReference>
<proteinExistence type="predicted"/>
<dbReference type="InterPro" id="IPR000160">
    <property type="entry name" value="GGDEF_dom"/>
</dbReference>
<dbReference type="InterPro" id="IPR001633">
    <property type="entry name" value="EAL_dom"/>
</dbReference>
<dbReference type="Pfam" id="PF00990">
    <property type="entry name" value="GGDEF"/>
    <property type="match status" value="2"/>
</dbReference>
<keyword evidence="6" id="KW-1185">Reference proteome</keyword>
<dbReference type="FunFam" id="3.20.20.450:FF:000001">
    <property type="entry name" value="Cyclic di-GMP phosphodiesterase yahA"/>
    <property type="match status" value="1"/>
</dbReference>
<dbReference type="NCBIfam" id="TIGR00254">
    <property type="entry name" value="GGDEF"/>
    <property type="match status" value="1"/>
</dbReference>
<dbReference type="GO" id="GO:0071111">
    <property type="term" value="F:cyclic-guanylate-specific phosphodiesterase activity"/>
    <property type="evidence" value="ECO:0007669"/>
    <property type="project" value="InterPro"/>
</dbReference>
<dbReference type="PANTHER" id="PTHR33121">
    <property type="entry name" value="CYCLIC DI-GMP PHOSPHODIESTERASE PDEF"/>
    <property type="match status" value="1"/>
</dbReference>
<dbReference type="OrthoDB" id="3845378at2"/>
<dbReference type="InterPro" id="IPR029787">
    <property type="entry name" value="Nucleotide_cyclase"/>
</dbReference>
<feature type="domain" description="EAL" evidence="3">
    <location>
        <begin position="310"/>
        <end position="562"/>
    </location>
</feature>
<keyword evidence="2" id="KW-1133">Transmembrane helix</keyword>
<feature type="domain" description="GGDEF" evidence="4">
    <location>
        <begin position="140"/>
        <end position="301"/>
    </location>
</feature>
<dbReference type="EMBL" id="CP031264">
    <property type="protein sequence ID" value="AXI81566.1"/>
    <property type="molecule type" value="Genomic_DNA"/>
</dbReference>
<evidence type="ECO:0000313" key="5">
    <source>
        <dbReference type="EMBL" id="AXI81566.1"/>
    </source>
</evidence>
<dbReference type="Gene3D" id="3.30.70.270">
    <property type="match status" value="1"/>
</dbReference>
<evidence type="ECO:0000259" key="3">
    <source>
        <dbReference type="PROSITE" id="PS50883"/>
    </source>
</evidence>